<evidence type="ECO:0000256" key="1">
    <source>
        <dbReference type="ARBA" id="ARBA00001947"/>
    </source>
</evidence>
<keyword evidence="4" id="KW-0482">Metalloprotease</keyword>
<dbReference type="NCBIfam" id="TIGR02421">
    <property type="entry name" value="QEGLA"/>
    <property type="match status" value="1"/>
</dbReference>
<comment type="cofactor">
    <cofactor evidence="1">
        <name>Zn(2+)</name>
        <dbReference type="ChEBI" id="CHEBI:29105"/>
    </cofactor>
</comment>
<dbReference type="PANTHER" id="PTHR31817">
    <property type="match status" value="1"/>
</dbReference>
<dbReference type="SMART" id="SM01154">
    <property type="entry name" value="DUF1704"/>
    <property type="match status" value="1"/>
</dbReference>
<evidence type="ECO:0000313" key="5">
    <source>
        <dbReference type="EMBL" id="UTW03107.1"/>
    </source>
</evidence>
<evidence type="ECO:0000256" key="4">
    <source>
        <dbReference type="ARBA" id="ARBA00023049"/>
    </source>
</evidence>
<name>A0ABY5GV25_9GAMM</name>
<gene>
    <name evidence="5" type="ORF">KDX31_17540</name>
</gene>
<proteinExistence type="predicted"/>
<keyword evidence="3" id="KW-0378">Hydrolase</keyword>
<dbReference type="Pfam" id="PF08014">
    <property type="entry name" value="MATCAP"/>
    <property type="match status" value="1"/>
</dbReference>
<dbReference type="EMBL" id="CP073344">
    <property type="protein sequence ID" value="UTW03107.1"/>
    <property type="molecule type" value="Genomic_DNA"/>
</dbReference>
<dbReference type="Proteomes" id="UP001059950">
    <property type="component" value="Chromosome"/>
</dbReference>
<dbReference type="PANTHER" id="PTHR31817:SF0">
    <property type="entry name" value="CHROMOSOME UNDETERMINED SCAFFOLD_67, WHOLE GENOME SHOTGUN SEQUENCE"/>
    <property type="match status" value="1"/>
</dbReference>
<dbReference type="InterPro" id="IPR012548">
    <property type="entry name" value="MATCAP"/>
</dbReference>
<keyword evidence="6" id="KW-1185">Reference proteome</keyword>
<organism evidence="5 6">
    <name type="scientific">Amphritea atlantica</name>
    <dbReference type="NCBI Taxonomy" id="355243"/>
    <lineage>
        <taxon>Bacteria</taxon>
        <taxon>Pseudomonadati</taxon>
        <taxon>Pseudomonadota</taxon>
        <taxon>Gammaproteobacteria</taxon>
        <taxon>Oceanospirillales</taxon>
        <taxon>Oceanospirillaceae</taxon>
        <taxon>Amphritea</taxon>
    </lineage>
</organism>
<accession>A0ABY5GV25</accession>
<evidence type="ECO:0000256" key="3">
    <source>
        <dbReference type="ARBA" id="ARBA00022801"/>
    </source>
</evidence>
<evidence type="ECO:0000313" key="6">
    <source>
        <dbReference type="Proteomes" id="UP001059950"/>
    </source>
</evidence>
<keyword evidence="2" id="KW-0645">Protease</keyword>
<sequence length="379" mass="42552">MSSAELITAPLRSLDNELYELVKGINIIESVSPLNYRLEKAAFFESSFSRNPEFVYSTQKVDSFCLKRSLFNLPVDKLAEAELSQLYSDVIESHVDKIDQYKSIGTPDFLYESFRYYGEPSEKDIRNANFILHLPDIEPNRDAILCADEIVARLEKFARAEGYQYQIKLDDSMIANALVSGTTVKVNSTAQASETEVDALAHHELGVHLVTTLNARNQPLKILSMGCPVNTMTQEGLAILSEYLAGCMTLPRLKVLALRVLAVESMIEESDFKKTFLFLKEQHDVADDQAFTITARVYRGGGFTKDYLYLQGLHQMLNAYESRPDFNNLLAGKVSIEHLSVISGLIEKGYLLKPELISPAIAHPQDNDAIQKFITHAIK</sequence>
<dbReference type="InterPro" id="IPR012656">
    <property type="entry name" value="CHP02421_QEGLA"/>
</dbReference>
<evidence type="ECO:0000256" key="2">
    <source>
        <dbReference type="ARBA" id="ARBA00022670"/>
    </source>
</evidence>
<protein>
    <submittedName>
        <fullName evidence="5">Flavohemoglobin expression-modulating QEGLA motif protein</fullName>
    </submittedName>
</protein>
<reference evidence="5" key="1">
    <citation type="submission" date="2021-04" db="EMBL/GenBank/DDBJ databases">
        <title>Oceanospirillales bacteria with DddD are important DMSP degraders in coastal seawater.</title>
        <authorList>
            <person name="Liu J."/>
        </authorList>
    </citation>
    <scope>NUCLEOTIDE SEQUENCE</scope>
    <source>
        <strain evidence="5">GY6</strain>
    </source>
</reference>